<evidence type="ECO:0000256" key="13">
    <source>
        <dbReference type="SAM" id="Phobius"/>
    </source>
</evidence>
<dbReference type="GO" id="GO:0008378">
    <property type="term" value="F:galactosyltransferase activity"/>
    <property type="evidence" value="ECO:0007669"/>
    <property type="project" value="UniProtKB-ARBA"/>
</dbReference>
<dbReference type="FunFam" id="2.60.120.200:FF:000071">
    <property type="entry name" value="Hydroxyproline O-galactosyltransferase GALT2"/>
    <property type="match status" value="1"/>
</dbReference>
<accession>A0ABD2S0K1</accession>
<keyword evidence="16" id="KW-1185">Reference proteome</keyword>
<dbReference type="AlphaFoldDB" id="A0ABD2S0K1"/>
<evidence type="ECO:0000256" key="9">
    <source>
        <dbReference type="ARBA" id="ARBA00022989"/>
    </source>
</evidence>
<evidence type="ECO:0000256" key="4">
    <source>
        <dbReference type="ARBA" id="ARBA00008661"/>
    </source>
</evidence>
<dbReference type="PROSITE" id="PS51304">
    <property type="entry name" value="GALECTIN"/>
    <property type="match status" value="1"/>
</dbReference>
<keyword evidence="8" id="KW-0735">Signal-anchor</keyword>
<evidence type="ECO:0000256" key="11">
    <source>
        <dbReference type="ARBA" id="ARBA00023136"/>
    </source>
</evidence>
<keyword evidence="7 13" id="KW-0812">Transmembrane</keyword>
<dbReference type="SUPFAM" id="SSF49899">
    <property type="entry name" value="Concanavalin A-like lectins/glucanases"/>
    <property type="match status" value="1"/>
</dbReference>
<evidence type="ECO:0000256" key="12">
    <source>
        <dbReference type="ARBA" id="ARBA00023211"/>
    </source>
</evidence>
<evidence type="ECO:0000256" key="10">
    <source>
        <dbReference type="ARBA" id="ARBA00023034"/>
    </source>
</evidence>
<dbReference type="EMBL" id="JBJKTR010000017">
    <property type="protein sequence ID" value="KAL3337046.1"/>
    <property type="molecule type" value="Genomic_DNA"/>
</dbReference>
<evidence type="ECO:0000256" key="5">
    <source>
        <dbReference type="ARBA" id="ARBA00022676"/>
    </source>
</evidence>
<proteinExistence type="inferred from homology"/>
<gene>
    <name evidence="15" type="ORF">AABB24_029619</name>
</gene>
<keyword evidence="10" id="KW-0333">Golgi apparatus</keyword>
<keyword evidence="6" id="KW-0808">Transferase</keyword>
<reference evidence="15 16" key="1">
    <citation type="submission" date="2024-05" db="EMBL/GenBank/DDBJ databases">
        <title>De novo assembly of an allotetraploid wild potato.</title>
        <authorList>
            <person name="Hosaka A.J."/>
        </authorList>
    </citation>
    <scope>NUCLEOTIDE SEQUENCE [LARGE SCALE GENOMIC DNA]</scope>
    <source>
        <tissue evidence="15">Young leaves</tissue>
    </source>
</reference>
<keyword evidence="11 13" id="KW-0472">Membrane</keyword>
<comment type="subcellular location">
    <subcellularLocation>
        <location evidence="2">Golgi apparatus membrane</location>
        <topology evidence="2">Single-pass type II membrane protein</topology>
    </subcellularLocation>
</comment>
<dbReference type="Gene3D" id="2.60.120.200">
    <property type="match status" value="2"/>
</dbReference>
<evidence type="ECO:0000256" key="3">
    <source>
        <dbReference type="ARBA" id="ARBA00004922"/>
    </source>
</evidence>
<comment type="caution">
    <text evidence="15">The sequence shown here is derived from an EMBL/GenBank/DDBJ whole genome shotgun (WGS) entry which is preliminary data.</text>
</comment>
<evidence type="ECO:0000256" key="2">
    <source>
        <dbReference type="ARBA" id="ARBA00004323"/>
    </source>
</evidence>
<dbReference type="InterPro" id="IPR001079">
    <property type="entry name" value="Galectin_CRD"/>
</dbReference>
<feature type="domain" description="Galectin" evidence="14">
    <location>
        <begin position="181"/>
        <end position="392"/>
    </location>
</feature>
<evidence type="ECO:0000256" key="7">
    <source>
        <dbReference type="ARBA" id="ARBA00022692"/>
    </source>
</evidence>
<comment type="pathway">
    <text evidence="3">Protein modification; protein glycosylation.</text>
</comment>
<dbReference type="FunFam" id="2.60.120.200:FF:000199">
    <property type="entry name" value="Hydroxyproline O-galactosyltransferase GALT4"/>
    <property type="match status" value="1"/>
</dbReference>
<feature type="transmembrane region" description="Helical" evidence="13">
    <location>
        <begin position="20"/>
        <end position="39"/>
    </location>
</feature>
<evidence type="ECO:0000313" key="15">
    <source>
        <dbReference type="EMBL" id="KAL3337046.1"/>
    </source>
</evidence>
<dbReference type="InterPro" id="IPR002659">
    <property type="entry name" value="Glyco_trans_31"/>
</dbReference>
<dbReference type="GO" id="GO:1901137">
    <property type="term" value="P:carbohydrate derivative biosynthetic process"/>
    <property type="evidence" value="ECO:0007669"/>
    <property type="project" value="UniProtKB-ARBA"/>
</dbReference>
<dbReference type="PANTHER" id="PTHR11214:SF286">
    <property type="entry name" value="HYDROXYPROLINE O-GALACTOSYLTRANSFERASE GALT4"/>
    <property type="match status" value="1"/>
</dbReference>
<dbReference type="InterPro" id="IPR013320">
    <property type="entry name" value="ConA-like_dom_sf"/>
</dbReference>
<evidence type="ECO:0000256" key="1">
    <source>
        <dbReference type="ARBA" id="ARBA00001936"/>
    </source>
</evidence>
<keyword evidence="12" id="KW-0464">Manganese</keyword>
<dbReference type="Pfam" id="PF00337">
    <property type="entry name" value="Gal-bind_lectin"/>
    <property type="match status" value="1"/>
</dbReference>
<comment type="similarity">
    <text evidence="4">Belongs to the glycosyltransferase 31 family.</text>
</comment>
<evidence type="ECO:0000256" key="8">
    <source>
        <dbReference type="ARBA" id="ARBA00022968"/>
    </source>
</evidence>
<evidence type="ECO:0000256" key="6">
    <source>
        <dbReference type="ARBA" id="ARBA00022679"/>
    </source>
</evidence>
<dbReference type="CDD" id="cd00070">
    <property type="entry name" value="GLECT"/>
    <property type="match status" value="1"/>
</dbReference>
<sequence>MKRAKFDSVMSVSRLRSIQVLMGLLFLYFFLVTLEIPLISKLGFGLESYELISTPFDNNSKFSRLNSVGELSGSSQDSVFPSSVMSRRAKMGFSLPHRKMVEFKRISGLVFDEKVFDSFDKEEFSELHKVVRDAFVAGKKLFQDIESGKVQGEVVSGTQNRTESCPDSVSLWGGDFVAGGKIMVIPCGMTLGSHITVVGTPRWAHEEKDPKITLVKDDDETVMVSQFMMELQGLKTVDGEDPPRILHFNPRLKGDWSGRPVIEQNTCYRMQWGSAMRCDGWKSKPSEDTVDGQVKCEKWIRDDDDHSEESKATWWLKRLIGGRTKKVSIDWPYPFVENKLFVLTVSAGLEGYHINVDGRHITSFPYRTGFTLEDATGLFVNGDIDVHSAFAASLPSTHLSFAPQRHLEMLPKWQAPPLPDEPVELFIGILSAGNHFSERMAVRKSWMQHPSLKSSNVVARFFVAMHGRKEINVELMKEAEFFGDIVIVPYMDNYDLVVLKTVAICPYSHGEVCNEM</sequence>
<name>A0ABD2S0K1_9SOLN</name>
<evidence type="ECO:0000259" key="14">
    <source>
        <dbReference type="PROSITE" id="PS51304"/>
    </source>
</evidence>
<keyword evidence="9 13" id="KW-1133">Transmembrane helix</keyword>
<evidence type="ECO:0000313" key="16">
    <source>
        <dbReference type="Proteomes" id="UP001627284"/>
    </source>
</evidence>
<protein>
    <recommendedName>
        <fullName evidence="14">Galectin domain-containing protein</fullName>
    </recommendedName>
</protein>
<dbReference type="GO" id="GO:0000139">
    <property type="term" value="C:Golgi membrane"/>
    <property type="evidence" value="ECO:0007669"/>
    <property type="project" value="UniProtKB-SubCell"/>
</dbReference>
<organism evidence="15 16">
    <name type="scientific">Solanum stoloniferum</name>
    <dbReference type="NCBI Taxonomy" id="62892"/>
    <lineage>
        <taxon>Eukaryota</taxon>
        <taxon>Viridiplantae</taxon>
        <taxon>Streptophyta</taxon>
        <taxon>Embryophyta</taxon>
        <taxon>Tracheophyta</taxon>
        <taxon>Spermatophyta</taxon>
        <taxon>Magnoliopsida</taxon>
        <taxon>eudicotyledons</taxon>
        <taxon>Gunneridae</taxon>
        <taxon>Pentapetalae</taxon>
        <taxon>asterids</taxon>
        <taxon>lamiids</taxon>
        <taxon>Solanales</taxon>
        <taxon>Solanaceae</taxon>
        <taxon>Solanoideae</taxon>
        <taxon>Solaneae</taxon>
        <taxon>Solanum</taxon>
    </lineage>
</organism>
<comment type="cofactor">
    <cofactor evidence="1">
        <name>Mn(2+)</name>
        <dbReference type="ChEBI" id="CHEBI:29035"/>
    </cofactor>
</comment>
<dbReference type="SMART" id="SM00908">
    <property type="entry name" value="Gal-bind_lectin"/>
    <property type="match status" value="1"/>
</dbReference>
<keyword evidence="5" id="KW-0328">Glycosyltransferase</keyword>
<dbReference type="Pfam" id="PF01762">
    <property type="entry name" value="Galactosyl_T"/>
    <property type="match status" value="1"/>
</dbReference>
<dbReference type="Proteomes" id="UP001627284">
    <property type="component" value="Unassembled WGS sequence"/>
</dbReference>
<dbReference type="PANTHER" id="PTHR11214">
    <property type="entry name" value="BETA-1,3-N-ACETYLGLUCOSAMINYLTRANSFERASE"/>
    <property type="match status" value="1"/>
</dbReference>